<dbReference type="CTD" id="51134"/>
<dbReference type="InterPro" id="IPR052116">
    <property type="entry name" value="Centro_Cilium_Assembly"/>
</dbReference>
<keyword evidence="4" id="KW-0206">Cytoskeleton</keyword>
<feature type="coiled-coil region" evidence="5">
    <location>
        <begin position="241"/>
        <end position="663"/>
    </location>
</feature>
<keyword evidence="7" id="KW-1185">Reference proteome</keyword>
<evidence type="ECO:0000313" key="8">
    <source>
        <dbReference type="RefSeq" id="XP_053541674.1"/>
    </source>
</evidence>
<evidence type="ECO:0000256" key="5">
    <source>
        <dbReference type="SAM" id="Coils"/>
    </source>
</evidence>
<accession>A0A9F7REW3</accession>
<feature type="coiled-coil region" evidence="5">
    <location>
        <begin position="689"/>
        <end position="716"/>
    </location>
</feature>
<comment type="subcellular location">
    <subcellularLocation>
        <location evidence="1">Cytoplasm</location>
        <location evidence="1">Cytoskeleton</location>
        <location evidence="1">Microtubule organizing center</location>
        <location evidence="1">Centrosome</location>
    </subcellularLocation>
</comment>
<reference evidence="8" key="2">
    <citation type="submission" date="2025-08" db="UniProtKB">
        <authorList>
            <consortium name="RefSeq"/>
        </authorList>
    </citation>
    <scope>IDENTIFICATION</scope>
    <source>
        <tissue evidence="8">Blood</tissue>
    </source>
</reference>
<dbReference type="PANTHER" id="PTHR23170">
    <property type="entry name" value="NY-REN-58 ANTIGEN"/>
    <property type="match status" value="1"/>
</dbReference>
<dbReference type="GO" id="GO:0005814">
    <property type="term" value="C:centriole"/>
    <property type="evidence" value="ECO:0007669"/>
    <property type="project" value="TreeGrafter"/>
</dbReference>
<dbReference type="Proteomes" id="UP000221080">
    <property type="component" value="Chromosome 14"/>
</dbReference>
<protein>
    <submittedName>
        <fullName evidence="8">Centrosomal protein of 83 kDa isoform X1</fullName>
    </submittedName>
</protein>
<dbReference type="RefSeq" id="XP_053541674.1">
    <property type="nucleotide sequence ID" value="XM_053685699.1"/>
</dbReference>
<feature type="region of interest" description="Disordered" evidence="6">
    <location>
        <begin position="717"/>
        <end position="740"/>
    </location>
</feature>
<dbReference type="GO" id="GO:0005794">
    <property type="term" value="C:Golgi apparatus"/>
    <property type="evidence" value="ECO:0007669"/>
    <property type="project" value="TreeGrafter"/>
</dbReference>
<evidence type="ECO:0000256" key="3">
    <source>
        <dbReference type="ARBA" id="ARBA00023054"/>
    </source>
</evidence>
<evidence type="ECO:0000256" key="6">
    <source>
        <dbReference type="SAM" id="MobiDB-lite"/>
    </source>
</evidence>
<dbReference type="GO" id="GO:0005813">
    <property type="term" value="C:centrosome"/>
    <property type="evidence" value="ECO:0007669"/>
    <property type="project" value="UniProtKB-SubCell"/>
</dbReference>
<feature type="compositionally biased region" description="Basic and acidic residues" evidence="6">
    <location>
        <begin position="721"/>
        <end position="732"/>
    </location>
</feature>
<organism evidence="7 8">
    <name type="scientific">Ictalurus punctatus</name>
    <name type="common">Channel catfish</name>
    <name type="synonym">Silurus punctatus</name>
    <dbReference type="NCBI Taxonomy" id="7998"/>
    <lineage>
        <taxon>Eukaryota</taxon>
        <taxon>Metazoa</taxon>
        <taxon>Chordata</taxon>
        <taxon>Craniata</taxon>
        <taxon>Vertebrata</taxon>
        <taxon>Euteleostomi</taxon>
        <taxon>Actinopterygii</taxon>
        <taxon>Neopterygii</taxon>
        <taxon>Teleostei</taxon>
        <taxon>Ostariophysi</taxon>
        <taxon>Siluriformes</taxon>
        <taxon>Ictaluridae</taxon>
        <taxon>Ictalurus</taxon>
    </lineage>
</organism>
<dbReference type="GO" id="GO:0097539">
    <property type="term" value="C:ciliary transition fiber"/>
    <property type="evidence" value="ECO:0007669"/>
    <property type="project" value="TreeGrafter"/>
</dbReference>
<proteinExistence type="predicted"/>
<sequence length="740" mass="87080">MCHARSLQYSNRRKMDGAVPSHFSAMFPNLEASGSGKAQEVSPGSVGLRCLDTELQKMLIDERMRCENHKTNYQTLKAEHSRLQGEYTRAQGELKRMLSEKQAGQEKLQLLLAELRREVLDKTRELEELRLQVMTPQRLELLRAQVQQEMEIPIKEHFSKLEEEAEKYRSEYNKLRYDFTFLKSEFDHQREEHEHILEEQRIRYSADLALLERDKEKLSVQLQSGDCTSDGKRVEALLREKAQLHQRLCNLEAEVAELRAERDNTGAQAENTQRIQLRQLAESQAALKTLESEKQSVCMQLDRVEKELRLSHEQNAVLTGKLHKAEREINALNSQVEEIKHAHRLELANVKMEFLKARGEVERERDKLQTQVESLQSDLEVLTATGERNKELLLEKDQEMVLRIQGAREEEMQKIVVLQEEKFELENRLSELEQLRALQEETGTTKNQEFEDRLRGAWRAEKSARKELQNIKVKLQQQAQQLEELERQKTENTELRRHNAELNVQISTLSYSERELMDANGRLRESLERVREELRSARTQMERTQQEAESCPLTCYRLEEERRVEWFEEKHKLQEREAELQEKYSQAKQRMEKASFAQKKRKTLNKAKEKKLQDKLQLMEAKIEELEIESSVAKKNPSFVEEHAQLSRRLAELQRRHKEFRQLLLGNHMPSRSLPHSLLVAGPECSFINVQHLQQLSGLQRRLEELENNQQQQLQELTPPLDRDREQDRRLAPPDSLSNL</sequence>
<keyword evidence="2" id="KW-0963">Cytoplasm</keyword>
<reference evidence="7" key="1">
    <citation type="journal article" date="2016" name="Nat. Commun.">
        <title>The channel catfish genome sequence provides insights into the evolution of scale formation in teleosts.</title>
        <authorList>
            <person name="Liu Z."/>
            <person name="Liu S."/>
            <person name="Yao J."/>
            <person name="Bao L."/>
            <person name="Zhang J."/>
            <person name="Li Y."/>
            <person name="Jiang C."/>
            <person name="Sun L."/>
            <person name="Wang R."/>
            <person name="Zhang Y."/>
            <person name="Zhou T."/>
            <person name="Zeng Q."/>
            <person name="Fu Q."/>
            <person name="Gao S."/>
            <person name="Li N."/>
            <person name="Koren S."/>
            <person name="Jiang Y."/>
            <person name="Zimin A."/>
            <person name="Xu P."/>
            <person name="Phillippy A.M."/>
            <person name="Geng X."/>
            <person name="Song L."/>
            <person name="Sun F."/>
            <person name="Li C."/>
            <person name="Wang X."/>
            <person name="Chen A."/>
            <person name="Jin Y."/>
            <person name="Yuan Z."/>
            <person name="Yang Y."/>
            <person name="Tan S."/>
            <person name="Peatman E."/>
            <person name="Lu J."/>
            <person name="Qin Z."/>
            <person name="Dunham R."/>
            <person name="Li Z."/>
            <person name="Sonstegard T."/>
            <person name="Feng J."/>
            <person name="Danzmann R.G."/>
            <person name="Schroeder S."/>
            <person name="Scheffler B."/>
            <person name="Duke M.V."/>
            <person name="Ballard L."/>
            <person name="Kucuktas H."/>
            <person name="Kaltenboeck L."/>
            <person name="Liu H."/>
            <person name="Armbruster J."/>
            <person name="Xie Y."/>
            <person name="Kirby M.L."/>
            <person name="Tian Y."/>
            <person name="Flanagan M.E."/>
            <person name="Mu W."/>
            <person name="Waldbieser G.C."/>
        </authorList>
    </citation>
    <scope>NUCLEOTIDE SEQUENCE [LARGE SCALE GENOMIC DNA]</scope>
    <source>
        <strain evidence="7">SDA103</strain>
    </source>
</reference>
<dbReference type="GO" id="GO:0051660">
    <property type="term" value="P:establishment of centrosome localization"/>
    <property type="evidence" value="ECO:0007669"/>
    <property type="project" value="TreeGrafter"/>
</dbReference>
<dbReference type="GeneID" id="108275300"/>
<dbReference type="GO" id="GO:0060271">
    <property type="term" value="P:cilium assembly"/>
    <property type="evidence" value="ECO:0007669"/>
    <property type="project" value="TreeGrafter"/>
</dbReference>
<name>A0A9F7REW3_ICTPU</name>
<evidence type="ECO:0000313" key="7">
    <source>
        <dbReference type="Proteomes" id="UP000221080"/>
    </source>
</evidence>
<keyword evidence="3 5" id="KW-0175">Coiled coil</keyword>
<feature type="coiled-coil region" evidence="5">
    <location>
        <begin position="66"/>
        <end position="132"/>
    </location>
</feature>
<evidence type="ECO:0000256" key="1">
    <source>
        <dbReference type="ARBA" id="ARBA00004300"/>
    </source>
</evidence>
<evidence type="ECO:0000256" key="4">
    <source>
        <dbReference type="ARBA" id="ARBA00023212"/>
    </source>
</evidence>
<dbReference type="AlphaFoldDB" id="A0A9F7REW3"/>
<dbReference type="OrthoDB" id="311279at2759"/>
<gene>
    <name evidence="8" type="primary">cep83</name>
</gene>
<evidence type="ECO:0000256" key="2">
    <source>
        <dbReference type="ARBA" id="ARBA00022490"/>
    </source>
</evidence>
<dbReference type="PANTHER" id="PTHR23170:SF2">
    <property type="entry name" value="CENTROSOMAL PROTEIN OF 83 KDA"/>
    <property type="match status" value="1"/>
</dbReference>